<dbReference type="EMBL" id="JBHLUK010000074">
    <property type="protein sequence ID" value="MFC0424710.1"/>
    <property type="molecule type" value="Genomic_DNA"/>
</dbReference>
<evidence type="ECO:0000313" key="1">
    <source>
        <dbReference type="EMBL" id="MFC0424710.1"/>
    </source>
</evidence>
<dbReference type="Proteomes" id="UP001589855">
    <property type="component" value="Unassembled WGS sequence"/>
</dbReference>
<proteinExistence type="predicted"/>
<name>A0ABV6K8Z5_9LACO</name>
<dbReference type="RefSeq" id="WP_137644476.1">
    <property type="nucleotide sequence ID" value="NZ_BAABRM010000005.1"/>
</dbReference>
<organism evidence="1 2">
    <name type="scientific">Lactiplantibacillus plajomi</name>
    <dbReference type="NCBI Taxonomy" id="1457217"/>
    <lineage>
        <taxon>Bacteria</taxon>
        <taxon>Bacillati</taxon>
        <taxon>Bacillota</taxon>
        <taxon>Bacilli</taxon>
        <taxon>Lactobacillales</taxon>
        <taxon>Lactobacillaceae</taxon>
        <taxon>Lactiplantibacillus</taxon>
    </lineage>
</organism>
<gene>
    <name evidence="1" type="ORF">ACFFGS_11300</name>
</gene>
<evidence type="ECO:0000313" key="2">
    <source>
        <dbReference type="Proteomes" id="UP001589855"/>
    </source>
</evidence>
<comment type="caution">
    <text evidence="1">The sequence shown here is derived from an EMBL/GenBank/DDBJ whole genome shotgun (WGS) entry which is preliminary data.</text>
</comment>
<reference evidence="1 2" key="1">
    <citation type="submission" date="2024-09" db="EMBL/GenBank/DDBJ databases">
        <authorList>
            <person name="Sun Q."/>
            <person name="Mori K."/>
        </authorList>
    </citation>
    <scope>NUCLEOTIDE SEQUENCE [LARGE SCALE GENOMIC DNA]</scope>
    <source>
        <strain evidence="1 2">TBRC 4575</strain>
    </source>
</reference>
<keyword evidence="2" id="KW-1185">Reference proteome</keyword>
<sequence length="113" mass="12132">MASFWQRLFHKSAAAEPEVAAQPATTAQTATPATPQWEDVPLYVEVDPKQNVVPALIAASVTATQATDSQLVLKHLYVQNPEAQLVSVIASSCATTVGDGKFVVKSIRKRVDQ</sequence>
<accession>A0ABV6K8Z5</accession>
<protein>
    <submittedName>
        <fullName evidence="1">Uncharacterized protein</fullName>
    </submittedName>
</protein>